<evidence type="ECO:0000256" key="2">
    <source>
        <dbReference type="ARBA" id="ARBA00022777"/>
    </source>
</evidence>
<evidence type="ECO:0000256" key="1">
    <source>
        <dbReference type="ARBA" id="ARBA00022679"/>
    </source>
</evidence>
<dbReference type="SMART" id="SM01120">
    <property type="entry name" value="Dak2"/>
    <property type="match status" value="1"/>
</dbReference>
<dbReference type="InterPro" id="IPR050861">
    <property type="entry name" value="Dihydroxyacetone_Kinase"/>
</dbReference>
<dbReference type="GO" id="GO:0019563">
    <property type="term" value="P:glycerol catabolic process"/>
    <property type="evidence" value="ECO:0007669"/>
    <property type="project" value="TreeGrafter"/>
</dbReference>
<feature type="domain" description="DhaL" evidence="3">
    <location>
        <begin position="6"/>
        <end position="201"/>
    </location>
</feature>
<organism evidence="4 5">
    <name type="scientific">Histidinibacterium lentulum</name>
    <dbReference type="NCBI Taxonomy" id="2480588"/>
    <lineage>
        <taxon>Bacteria</taxon>
        <taxon>Pseudomonadati</taxon>
        <taxon>Pseudomonadota</taxon>
        <taxon>Alphaproteobacteria</taxon>
        <taxon>Rhodobacterales</taxon>
        <taxon>Paracoccaceae</taxon>
        <taxon>Histidinibacterium</taxon>
    </lineage>
</organism>
<keyword evidence="2 4" id="KW-0418">Kinase</keyword>
<dbReference type="RefSeq" id="WP_123641183.1">
    <property type="nucleotide sequence ID" value="NZ_ML119082.1"/>
</dbReference>
<dbReference type="EMBL" id="RDRB01000002">
    <property type="protein sequence ID" value="ROU03648.1"/>
    <property type="molecule type" value="Genomic_DNA"/>
</dbReference>
<accession>A0A3N2R8A1</accession>
<dbReference type="PANTHER" id="PTHR28629:SF4">
    <property type="entry name" value="TRIOKINASE_FMN CYCLASE"/>
    <property type="match status" value="1"/>
</dbReference>
<evidence type="ECO:0000313" key="4">
    <source>
        <dbReference type="EMBL" id="ROU03648.1"/>
    </source>
</evidence>
<evidence type="ECO:0000259" key="3">
    <source>
        <dbReference type="PROSITE" id="PS51480"/>
    </source>
</evidence>
<gene>
    <name evidence="4" type="ORF">EAT49_04950</name>
</gene>
<sequence length="204" mass="21145">MTIDIVAVRAAIGRLALAMERDFELLNKADGALGDGDLGVTMTRGMRAISEKAEDLPEDLGQALLACAQAFTKSSGSSYGTLLATGIMAIAKQVKGETEVGADRVPELVALARDQMQARGKAELGGKTVLDSLDAVAGATAALSDPAEVADAAARAVTEALEAFRDRKATVGRARIFGEKSVGLDDPGMLAMERIVKALADREG</sequence>
<dbReference type="AlphaFoldDB" id="A0A3N2R8A1"/>
<dbReference type="Pfam" id="PF02734">
    <property type="entry name" value="Dak2"/>
    <property type="match status" value="1"/>
</dbReference>
<dbReference type="Gene3D" id="1.25.40.340">
    <property type="match status" value="1"/>
</dbReference>
<comment type="caution">
    <text evidence="4">The sequence shown here is derived from an EMBL/GenBank/DDBJ whole genome shotgun (WGS) entry which is preliminary data.</text>
</comment>
<dbReference type="InterPro" id="IPR004007">
    <property type="entry name" value="DhaL_dom"/>
</dbReference>
<dbReference type="PANTHER" id="PTHR28629">
    <property type="entry name" value="TRIOKINASE/FMN CYCLASE"/>
    <property type="match status" value="1"/>
</dbReference>
<dbReference type="SUPFAM" id="SSF101473">
    <property type="entry name" value="DhaL-like"/>
    <property type="match status" value="1"/>
</dbReference>
<dbReference type="InterPro" id="IPR036117">
    <property type="entry name" value="DhaL_dom_sf"/>
</dbReference>
<keyword evidence="5" id="KW-1185">Reference proteome</keyword>
<dbReference type="GO" id="GO:0005829">
    <property type="term" value="C:cytosol"/>
    <property type="evidence" value="ECO:0007669"/>
    <property type="project" value="TreeGrafter"/>
</dbReference>
<dbReference type="GO" id="GO:0004371">
    <property type="term" value="F:glycerone kinase activity"/>
    <property type="evidence" value="ECO:0007669"/>
    <property type="project" value="InterPro"/>
</dbReference>
<dbReference type="OrthoDB" id="9800291at2"/>
<dbReference type="Proteomes" id="UP000268016">
    <property type="component" value="Unassembled WGS sequence"/>
</dbReference>
<dbReference type="PROSITE" id="PS51480">
    <property type="entry name" value="DHAL"/>
    <property type="match status" value="1"/>
</dbReference>
<name>A0A3N2R8A1_9RHOB</name>
<proteinExistence type="predicted"/>
<protein>
    <submittedName>
        <fullName evidence="4">Dihydroxyacetone kinase subunit L</fullName>
    </submittedName>
</protein>
<keyword evidence="1" id="KW-0808">Transferase</keyword>
<reference evidence="4 5" key="1">
    <citation type="submission" date="2018-10" db="EMBL/GenBank/DDBJ databases">
        <title>Histidinibacterium lentulum gen. nov., sp. nov., a marine bacterium from the culture broth of Picochlorum sp. 122.</title>
        <authorList>
            <person name="Wang G."/>
        </authorList>
    </citation>
    <scope>NUCLEOTIDE SEQUENCE [LARGE SCALE GENOMIC DNA]</scope>
    <source>
        <strain evidence="4 5">B17</strain>
    </source>
</reference>
<evidence type="ECO:0000313" key="5">
    <source>
        <dbReference type="Proteomes" id="UP000268016"/>
    </source>
</evidence>